<keyword evidence="3" id="KW-1185">Reference proteome</keyword>
<comment type="caution">
    <text evidence="2">The sequence shown here is derived from an EMBL/GenBank/DDBJ whole genome shotgun (WGS) entry which is preliminary data.</text>
</comment>
<sequence length="171" mass="18950">MGGFHPGYVSYAHRCHGRLRNKLIFAGVTLWLASTVIAGVRRSTGWTHNSHRLASPPPPPPTSAPPNDERLLWLEQEYVASAPDAATREQRQAWVAAERARVAWAWNRRAGGHCHEAGGLMTWYLGIGERTLDWATRKISRSRHFHHQPPASLPPPSAPTSSESANSQVLN</sequence>
<organism evidence="2 3">
    <name type="scientific">Coemansia spiralis</name>
    <dbReference type="NCBI Taxonomy" id="417178"/>
    <lineage>
        <taxon>Eukaryota</taxon>
        <taxon>Fungi</taxon>
        <taxon>Fungi incertae sedis</taxon>
        <taxon>Zoopagomycota</taxon>
        <taxon>Kickxellomycotina</taxon>
        <taxon>Kickxellomycetes</taxon>
        <taxon>Kickxellales</taxon>
        <taxon>Kickxellaceae</taxon>
        <taxon>Coemansia</taxon>
    </lineage>
</organism>
<dbReference type="EMBL" id="JANBTX010000075">
    <property type="protein sequence ID" value="KAJ2687343.1"/>
    <property type="molecule type" value="Genomic_DNA"/>
</dbReference>
<name>A0A9W8L515_9FUNG</name>
<protein>
    <submittedName>
        <fullName evidence="2">Uncharacterized protein</fullName>
    </submittedName>
</protein>
<feature type="region of interest" description="Disordered" evidence="1">
    <location>
        <begin position="141"/>
        <end position="171"/>
    </location>
</feature>
<feature type="compositionally biased region" description="Low complexity" evidence="1">
    <location>
        <begin position="159"/>
        <end position="171"/>
    </location>
</feature>
<dbReference type="OrthoDB" id="16824at2759"/>
<accession>A0A9W8L515</accession>
<feature type="compositionally biased region" description="Pro residues" evidence="1">
    <location>
        <begin position="55"/>
        <end position="64"/>
    </location>
</feature>
<gene>
    <name evidence="2" type="ORF">IWW39_002985</name>
</gene>
<evidence type="ECO:0000313" key="3">
    <source>
        <dbReference type="Proteomes" id="UP001151516"/>
    </source>
</evidence>
<proteinExistence type="predicted"/>
<reference evidence="2" key="1">
    <citation type="submission" date="2022-07" db="EMBL/GenBank/DDBJ databases">
        <title>Phylogenomic reconstructions and comparative analyses of Kickxellomycotina fungi.</title>
        <authorList>
            <person name="Reynolds N.K."/>
            <person name="Stajich J.E."/>
            <person name="Barry K."/>
            <person name="Grigoriev I.V."/>
            <person name="Crous P."/>
            <person name="Smith M.E."/>
        </authorList>
    </citation>
    <scope>NUCLEOTIDE SEQUENCE</scope>
    <source>
        <strain evidence="2">CBS 109367</strain>
    </source>
</reference>
<dbReference type="Proteomes" id="UP001151516">
    <property type="component" value="Unassembled WGS sequence"/>
</dbReference>
<dbReference type="AlphaFoldDB" id="A0A9W8L515"/>
<evidence type="ECO:0000313" key="2">
    <source>
        <dbReference type="EMBL" id="KAJ2687343.1"/>
    </source>
</evidence>
<evidence type="ECO:0000256" key="1">
    <source>
        <dbReference type="SAM" id="MobiDB-lite"/>
    </source>
</evidence>
<feature type="region of interest" description="Disordered" evidence="1">
    <location>
        <begin position="47"/>
        <end position="68"/>
    </location>
</feature>